<evidence type="ECO:0008006" key="4">
    <source>
        <dbReference type="Google" id="ProtNLM"/>
    </source>
</evidence>
<dbReference type="Proteomes" id="UP000094527">
    <property type="component" value="Unassembled WGS sequence"/>
</dbReference>
<comment type="caution">
    <text evidence="2">The sequence shown here is derived from an EMBL/GenBank/DDBJ whole genome shotgun (WGS) entry which is preliminary data.</text>
</comment>
<evidence type="ECO:0000313" key="3">
    <source>
        <dbReference type="Proteomes" id="UP000094527"/>
    </source>
</evidence>
<feature type="chain" id="PRO_5008903405" description="Protein sleepless" evidence="1">
    <location>
        <begin position="28"/>
        <end position="105"/>
    </location>
</feature>
<proteinExistence type="predicted"/>
<dbReference type="AlphaFoldDB" id="A0A1D2M269"/>
<evidence type="ECO:0000256" key="1">
    <source>
        <dbReference type="SAM" id="SignalP"/>
    </source>
</evidence>
<keyword evidence="1" id="KW-0732">Signal</keyword>
<protein>
    <recommendedName>
        <fullName evidence="4">Protein sleepless</fullName>
    </recommendedName>
</protein>
<gene>
    <name evidence="2" type="ORF">Ocin01_19617</name>
</gene>
<dbReference type="EMBL" id="LJIJ01006240">
    <property type="protein sequence ID" value="ODM87065.1"/>
    <property type="molecule type" value="Genomic_DNA"/>
</dbReference>
<keyword evidence="3" id="KW-1185">Reference proteome</keyword>
<reference evidence="2 3" key="1">
    <citation type="journal article" date="2016" name="Genome Biol. Evol.">
        <title>Gene Family Evolution Reflects Adaptation to Soil Environmental Stressors in the Genome of the Collembolan Orchesella cincta.</title>
        <authorList>
            <person name="Faddeeva-Vakhrusheva A."/>
            <person name="Derks M.F."/>
            <person name="Anvar S.Y."/>
            <person name="Agamennone V."/>
            <person name="Suring W."/>
            <person name="Smit S."/>
            <person name="van Straalen N.M."/>
            <person name="Roelofs D."/>
        </authorList>
    </citation>
    <scope>NUCLEOTIDE SEQUENCE [LARGE SCALE GENOMIC DNA]</scope>
    <source>
        <tissue evidence="2">Mixed pool</tissue>
    </source>
</reference>
<accession>A0A1D2M269</accession>
<sequence>MSHFSRKVLFFAAVAVIFSGQLKPAGALRCFQCSRYDRVENQCSPEVDRWRIHRMHRSSPSLRTDRRNLFNDSVLHGNFYYLRKCGQQPDLDDNVTVSTCAPEVR</sequence>
<organism evidence="2 3">
    <name type="scientific">Orchesella cincta</name>
    <name type="common">Springtail</name>
    <name type="synonym">Podura cincta</name>
    <dbReference type="NCBI Taxonomy" id="48709"/>
    <lineage>
        <taxon>Eukaryota</taxon>
        <taxon>Metazoa</taxon>
        <taxon>Ecdysozoa</taxon>
        <taxon>Arthropoda</taxon>
        <taxon>Hexapoda</taxon>
        <taxon>Collembola</taxon>
        <taxon>Entomobryomorpha</taxon>
        <taxon>Entomobryoidea</taxon>
        <taxon>Orchesellidae</taxon>
        <taxon>Orchesellinae</taxon>
        <taxon>Orchesella</taxon>
    </lineage>
</organism>
<name>A0A1D2M269_ORCCI</name>
<feature type="signal peptide" evidence="1">
    <location>
        <begin position="1"/>
        <end position="27"/>
    </location>
</feature>
<evidence type="ECO:0000313" key="2">
    <source>
        <dbReference type="EMBL" id="ODM87065.1"/>
    </source>
</evidence>